<dbReference type="PANTHER" id="PTHR47691:SF3">
    <property type="entry name" value="HTH-TYPE TRANSCRIPTIONAL REGULATOR RV0890C-RELATED"/>
    <property type="match status" value="1"/>
</dbReference>
<dbReference type="CDD" id="cd15831">
    <property type="entry name" value="BTAD"/>
    <property type="match status" value="1"/>
</dbReference>
<sequence>MRFGVLGPLEVWSADGELVHVGGPRPRALLVMLLLDAGRVVEVERLVVGQYGDEAPVGAANAVQAQVSRLRRVVPVRFHGGGYRLDVDPDDVDASRFERLAAEGRRLLDAGAHAQAVVVLREALGLWRGPALVDLPRDPVRAERLEELRLTAVEDLAAALPGGGSVAELRALVAAHPLRERLRTRLLRALEAAGRRGEALAEFESARRLLADELGADPSPELAAAHLEILRADRPARRRVPAQLTSFTGRDAELARLRELRDARLVTITGPGGIGKTRLAVESVAGRDACFVDLAPLTDGDQVPWAVLTALGLRSGSVPPDRVLVAALDRDLLVLDNCEHVVDAVAGLARTLLTECPSLSVLATSREPLGLTGEVLLPLAPLDTTPAVRLFTDRAAAVRPGFAVDAGTADAVVAICAALDGLPLAIELAAARLRQFTAAEIAVRLREDDRFRLLSRGDRTAAARHRTLTAVVEWSWDLLGPEEREVARRFAVFTDGAPLAAVEAVCGGSEDVLADLVDRSFVETDGERYRMLDTIRLFCADRLTDAADLRRAHARYHLDLARRADPFLRGADQLVWLARLSAENGNLVAALRWAAREDRETAYRLVATLSAYWWFTGRSSQVGEIAATLLEDVPAGFEEEYVACVVHAVPRASPVHWERALRVVHGLGWPVRYPFGVARWGMAVGPWGPPPEDEPLPGADPWNAALGELGIALVRLLHGRPAEGERRLLAVLERFRALGERWGTAQALDWLAQVASWRGDWDRAHALWAEALPAFGQLGAPEERVDVLCRRAGCLVRQGEFDAATADYRLAATLSAEAGHADVPAAVRLGFAEVARLRGDLTEARRHLAPAPTDAAVLTALARLADPATAVDLHTRALAAARTSPLADLAAAVEGQADAALVTGRAERAALLLGAAVAVRGTAVTGDPDVARIARAATASLGPAGFAAAFARGAGLSREEALTVVDG</sequence>
<dbReference type="InterPro" id="IPR005158">
    <property type="entry name" value="BTAD"/>
</dbReference>
<evidence type="ECO:0000313" key="6">
    <source>
        <dbReference type="Proteomes" id="UP001141259"/>
    </source>
</evidence>
<dbReference type="SMART" id="SM00862">
    <property type="entry name" value="Trans_reg_C"/>
    <property type="match status" value="1"/>
</dbReference>
<comment type="similarity">
    <text evidence="1">Belongs to the AfsR/DnrI/RedD regulatory family.</text>
</comment>
<proteinExistence type="inferred from homology"/>
<dbReference type="AlphaFoldDB" id="A0A9X3AHT2"/>
<dbReference type="InterPro" id="IPR027417">
    <property type="entry name" value="P-loop_NTPase"/>
</dbReference>
<dbReference type="GO" id="GO:0000160">
    <property type="term" value="P:phosphorelay signal transduction system"/>
    <property type="evidence" value="ECO:0007669"/>
    <property type="project" value="InterPro"/>
</dbReference>
<dbReference type="SUPFAM" id="SSF52540">
    <property type="entry name" value="P-loop containing nucleoside triphosphate hydrolases"/>
    <property type="match status" value="1"/>
</dbReference>
<accession>A0A9X3AHT2</accession>
<dbReference type="RefSeq" id="WP_259627541.1">
    <property type="nucleotide sequence ID" value="NZ_JANYMP010000021.1"/>
</dbReference>
<reference evidence="5" key="1">
    <citation type="submission" date="2022-08" db="EMBL/GenBank/DDBJ databases">
        <authorList>
            <person name="Tistechok S."/>
            <person name="Samborskyy M."/>
            <person name="Roman I."/>
        </authorList>
    </citation>
    <scope>NUCLEOTIDE SEQUENCE</scope>
    <source>
        <strain evidence="5">DSM 103496</strain>
    </source>
</reference>
<keyword evidence="6" id="KW-1185">Reference proteome</keyword>
<dbReference type="Gene3D" id="1.10.10.10">
    <property type="entry name" value="Winged helix-like DNA-binding domain superfamily/Winged helix DNA-binding domain"/>
    <property type="match status" value="1"/>
</dbReference>
<dbReference type="PANTHER" id="PTHR47691">
    <property type="entry name" value="REGULATOR-RELATED"/>
    <property type="match status" value="1"/>
</dbReference>
<dbReference type="GO" id="GO:0003677">
    <property type="term" value="F:DNA binding"/>
    <property type="evidence" value="ECO:0007669"/>
    <property type="project" value="UniProtKB-UniRule"/>
</dbReference>
<dbReference type="EMBL" id="JANYMP010000021">
    <property type="protein sequence ID" value="MCS7482057.1"/>
    <property type="molecule type" value="Genomic_DNA"/>
</dbReference>
<dbReference type="InterPro" id="IPR016032">
    <property type="entry name" value="Sig_transdc_resp-reg_C-effctor"/>
</dbReference>
<dbReference type="SUPFAM" id="SSF48452">
    <property type="entry name" value="TPR-like"/>
    <property type="match status" value="2"/>
</dbReference>
<feature type="domain" description="OmpR/PhoB-type" evidence="4">
    <location>
        <begin position="1"/>
        <end position="109"/>
    </location>
</feature>
<dbReference type="SMART" id="SM01043">
    <property type="entry name" value="BTAD"/>
    <property type="match status" value="1"/>
</dbReference>
<evidence type="ECO:0000256" key="3">
    <source>
        <dbReference type="PROSITE-ProRule" id="PRU01091"/>
    </source>
</evidence>
<dbReference type="InterPro" id="IPR011990">
    <property type="entry name" value="TPR-like_helical_dom_sf"/>
</dbReference>
<dbReference type="InterPro" id="IPR001867">
    <property type="entry name" value="OmpR/PhoB-type_DNA-bd"/>
</dbReference>
<dbReference type="Pfam" id="PF03704">
    <property type="entry name" value="BTAD"/>
    <property type="match status" value="1"/>
</dbReference>
<dbReference type="Proteomes" id="UP001141259">
    <property type="component" value="Unassembled WGS sequence"/>
</dbReference>
<evidence type="ECO:0000256" key="1">
    <source>
        <dbReference type="ARBA" id="ARBA00005820"/>
    </source>
</evidence>
<organism evidence="5 6">
    <name type="scientific">Umezawaea endophytica</name>
    <dbReference type="NCBI Taxonomy" id="1654476"/>
    <lineage>
        <taxon>Bacteria</taxon>
        <taxon>Bacillati</taxon>
        <taxon>Actinomycetota</taxon>
        <taxon>Actinomycetes</taxon>
        <taxon>Pseudonocardiales</taxon>
        <taxon>Pseudonocardiaceae</taxon>
        <taxon>Umezawaea</taxon>
    </lineage>
</organism>
<evidence type="ECO:0000259" key="4">
    <source>
        <dbReference type="PROSITE" id="PS51755"/>
    </source>
</evidence>
<evidence type="ECO:0000313" key="5">
    <source>
        <dbReference type="EMBL" id="MCS7482057.1"/>
    </source>
</evidence>
<evidence type="ECO:0000256" key="2">
    <source>
        <dbReference type="ARBA" id="ARBA00023125"/>
    </source>
</evidence>
<protein>
    <submittedName>
        <fullName evidence="5">AfsR/SARP family transcriptional regulator</fullName>
    </submittedName>
</protein>
<dbReference type="PROSITE" id="PS51755">
    <property type="entry name" value="OMPR_PHOB"/>
    <property type="match status" value="1"/>
</dbReference>
<dbReference type="Gene3D" id="1.25.40.10">
    <property type="entry name" value="Tetratricopeptide repeat domain"/>
    <property type="match status" value="2"/>
</dbReference>
<gene>
    <name evidence="5" type="ORF">NZH93_34835</name>
</gene>
<name>A0A9X3AHT2_9PSEU</name>
<comment type="caution">
    <text evidence="5">The sequence shown here is derived from an EMBL/GenBank/DDBJ whole genome shotgun (WGS) entry which is preliminary data.</text>
</comment>
<dbReference type="GO" id="GO:0006355">
    <property type="term" value="P:regulation of DNA-templated transcription"/>
    <property type="evidence" value="ECO:0007669"/>
    <property type="project" value="InterPro"/>
</dbReference>
<keyword evidence="2 3" id="KW-0238">DNA-binding</keyword>
<feature type="DNA-binding region" description="OmpR/PhoB-type" evidence="3">
    <location>
        <begin position="1"/>
        <end position="109"/>
    </location>
</feature>
<dbReference type="InterPro" id="IPR036388">
    <property type="entry name" value="WH-like_DNA-bd_sf"/>
</dbReference>
<dbReference type="SUPFAM" id="SSF46894">
    <property type="entry name" value="C-terminal effector domain of the bipartite response regulators"/>
    <property type="match status" value="1"/>
</dbReference>